<name>A0AAV1GDD0_XYRNO</name>
<organism evidence="2 3">
    <name type="scientific">Xyrichtys novacula</name>
    <name type="common">Pearly razorfish</name>
    <name type="synonym">Hemipteronotus novacula</name>
    <dbReference type="NCBI Taxonomy" id="13765"/>
    <lineage>
        <taxon>Eukaryota</taxon>
        <taxon>Metazoa</taxon>
        <taxon>Chordata</taxon>
        <taxon>Craniata</taxon>
        <taxon>Vertebrata</taxon>
        <taxon>Euteleostomi</taxon>
        <taxon>Actinopterygii</taxon>
        <taxon>Neopterygii</taxon>
        <taxon>Teleostei</taxon>
        <taxon>Neoteleostei</taxon>
        <taxon>Acanthomorphata</taxon>
        <taxon>Eupercaria</taxon>
        <taxon>Labriformes</taxon>
        <taxon>Labridae</taxon>
        <taxon>Xyrichtys</taxon>
    </lineage>
</organism>
<dbReference type="Proteomes" id="UP001178508">
    <property type="component" value="Chromosome 14"/>
</dbReference>
<gene>
    <name evidence="2" type="ORF">XNOV1_A014663</name>
</gene>
<evidence type="ECO:0000256" key="1">
    <source>
        <dbReference type="SAM" id="MobiDB-lite"/>
    </source>
</evidence>
<protein>
    <submittedName>
        <fullName evidence="2">Dynein regulatory complex subunit 4-like</fullName>
    </submittedName>
</protein>
<reference evidence="2" key="1">
    <citation type="submission" date="2023-08" db="EMBL/GenBank/DDBJ databases">
        <authorList>
            <person name="Alioto T."/>
            <person name="Alioto T."/>
            <person name="Gomez Garrido J."/>
        </authorList>
    </citation>
    <scope>NUCLEOTIDE SEQUENCE</scope>
</reference>
<evidence type="ECO:0000313" key="3">
    <source>
        <dbReference type="Proteomes" id="UP001178508"/>
    </source>
</evidence>
<dbReference type="AlphaFoldDB" id="A0AAV1GDD0"/>
<proteinExistence type="predicted"/>
<dbReference type="EMBL" id="OY660877">
    <property type="protein sequence ID" value="CAJ1071448.1"/>
    <property type="molecule type" value="Genomic_DNA"/>
</dbReference>
<accession>A0AAV1GDD0</accession>
<keyword evidence="3" id="KW-1185">Reference proteome</keyword>
<sequence length="83" mass="9849">MDDLTSTSLNQNQHIEAELGLRGEVHSLQADCRMKELDRPNRIREFSLKRMVELMELEQEYKRRERGEKTHPPFFSCENLSTV</sequence>
<feature type="compositionally biased region" description="Basic and acidic residues" evidence="1">
    <location>
        <begin position="62"/>
        <end position="71"/>
    </location>
</feature>
<feature type="region of interest" description="Disordered" evidence="1">
    <location>
        <begin position="62"/>
        <end position="83"/>
    </location>
</feature>
<evidence type="ECO:0000313" key="2">
    <source>
        <dbReference type="EMBL" id="CAJ1071448.1"/>
    </source>
</evidence>